<sequence>MDTQQLASSSCERSPIEQSRVYDSPGTYEASFTSEYCTFWLFFFCAGSWAEHGSDTVTIIVEDEAIDAETVIDYRMEAESWNGASGEVEDSSGYDNDGTAFDGADTDDESPVRSGDPGTCRYASIPSDGRISTSAPSELQQPDEFSVAFWFRAQDVSPQDSILSIGELNGTYARPVEILRNADGILRVVITDEGNNEQTLGHDASAFSGEWVHIAVTRRLGDAPGANQQVVEQLYVNGELVDFNDDERPNPPSLMMADDIHIGGLPGAYSGAADYDDVVFAEGALAQDGIEFLRDRDLPCPTAQLDHIRLTHPQSGLTCSPSEVSVQACADAACNEFFEEVVDLAFTSPGGNWSDNPISFTDTASVLLQYTQAETITVFAEATEPEAANPTRCFSAGVETNCEMDIASAGFVLDVPDHVSDEVVGGTVTAVREDDESPQCVPGFSDESKSVGFSQSYSNPDSGFLSVLLNGTALGDDNDYTPLSLDFDAEGVAEVDLQYPDVGEVQLNARYEGDDLEEGLVMLGQGSFIARPDHFTVVARSENMSIPEDSGASGPDGPIFATAGDEFEIEVSARNLSGDVTPNFGQESPAETVELEVDLAEPSGGNNPPLSGDLNPFGSDCDGDEAPGLACGEFSWAEVGILAITPRLAGGQYLTMPDSDVVGQSTDNIGRFVPAYYSVSRSGPELAAACTQDEPYNYLTRPMSFNDNAELTVTARNSDGLLTENAEGVWWRFEDRSGETSRSGGDFRYRDCQIENDDDFTDCDGLADTIPALAVDPGAVSIAENTGDSVSGGTARLVFGDGGGNGLFGHRWTSANGAPDIPPFQADFRTRVRIVDEDDIPFRRFENDSVVEETWYELTLPVEEDAEQRHGRLAIGNAHGSELLDLQARVVVESFQEDTSGQAWWRVNSDDACSDEVELTVEAQTASTPATLIESGDGCGFPEGFDKVWRETAQDGDFNAWFQCSNEVGSHRVNAETLPEWLRYDWSGDDDAHDQAPDGIITFGIHRGPDRRIDFREAR</sequence>
<accession>A0ABT1G9U0</accession>
<evidence type="ECO:0000313" key="4">
    <source>
        <dbReference type="Proteomes" id="UP001523550"/>
    </source>
</evidence>
<comment type="caution">
    <text evidence="3">The sequence shown here is derived from an EMBL/GenBank/DDBJ whole genome shotgun (WGS) entry which is preliminary data.</text>
</comment>
<dbReference type="Pfam" id="PF13385">
    <property type="entry name" value="Laminin_G_3"/>
    <property type="match status" value="1"/>
</dbReference>
<name>A0ABT1G9U0_9GAMM</name>
<dbReference type="InterPro" id="IPR046524">
    <property type="entry name" value="DUF6701"/>
</dbReference>
<dbReference type="Pfam" id="PF20419">
    <property type="entry name" value="DUF6701"/>
    <property type="match status" value="1"/>
</dbReference>
<evidence type="ECO:0000313" key="3">
    <source>
        <dbReference type="EMBL" id="MCP1728083.1"/>
    </source>
</evidence>
<dbReference type="EMBL" id="JALJYF010000002">
    <property type="protein sequence ID" value="MCP1728083.1"/>
    <property type="molecule type" value="Genomic_DNA"/>
</dbReference>
<feature type="region of interest" description="Disordered" evidence="1">
    <location>
        <begin position="82"/>
        <end position="138"/>
    </location>
</feature>
<protein>
    <recommendedName>
        <fullName evidence="2">DUF6701 domain-containing protein</fullName>
    </recommendedName>
</protein>
<gene>
    <name evidence="3" type="ORF">J2T60_002083</name>
</gene>
<reference evidence="3 4" key="1">
    <citation type="submission" date="2022-03" db="EMBL/GenBank/DDBJ databases">
        <title>Genomic Encyclopedia of Type Strains, Phase III (KMG-III): the genomes of soil and plant-associated and newly described type strains.</title>
        <authorList>
            <person name="Whitman W."/>
        </authorList>
    </citation>
    <scope>NUCLEOTIDE SEQUENCE [LARGE SCALE GENOMIC DNA]</scope>
    <source>
        <strain evidence="3 4">BSker1</strain>
    </source>
</reference>
<evidence type="ECO:0000259" key="2">
    <source>
        <dbReference type="Pfam" id="PF20419"/>
    </source>
</evidence>
<feature type="domain" description="DUF6701" evidence="2">
    <location>
        <begin position="389"/>
        <end position="1017"/>
    </location>
</feature>
<dbReference type="SUPFAM" id="SSF49899">
    <property type="entry name" value="Concanavalin A-like lectins/glucanases"/>
    <property type="match status" value="1"/>
</dbReference>
<dbReference type="Proteomes" id="UP001523550">
    <property type="component" value="Unassembled WGS sequence"/>
</dbReference>
<proteinExistence type="predicted"/>
<evidence type="ECO:0000256" key="1">
    <source>
        <dbReference type="SAM" id="MobiDB-lite"/>
    </source>
</evidence>
<dbReference type="InterPro" id="IPR013320">
    <property type="entry name" value="ConA-like_dom_sf"/>
</dbReference>
<dbReference type="Gene3D" id="2.60.120.200">
    <property type="match status" value="1"/>
</dbReference>
<organism evidence="3 4">
    <name type="scientific">Natronospira proteinivora</name>
    <dbReference type="NCBI Taxonomy" id="1807133"/>
    <lineage>
        <taxon>Bacteria</taxon>
        <taxon>Pseudomonadati</taxon>
        <taxon>Pseudomonadota</taxon>
        <taxon>Gammaproteobacteria</taxon>
        <taxon>Natronospirales</taxon>
        <taxon>Natronospiraceae</taxon>
        <taxon>Natronospira</taxon>
    </lineage>
</organism>
<keyword evidence="4" id="KW-1185">Reference proteome</keyword>